<protein>
    <submittedName>
        <fullName evidence="2">Uncharacterized protein</fullName>
    </submittedName>
</protein>
<dbReference type="RefSeq" id="WP_268849800.1">
    <property type="nucleotide sequence ID" value="NZ_CP114006.1"/>
</dbReference>
<dbReference type="Proteomes" id="UP001164727">
    <property type="component" value="Chromosome"/>
</dbReference>
<name>A0ABY7BSL4_9MOLU</name>
<keyword evidence="1" id="KW-1133">Transmembrane helix</keyword>
<keyword evidence="1" id="KW-0472">Membrane</keyword>
<reference evidence="2 3" key="1">
    <citation type="journal article" date="2023" name="Microbiol. Resour. Announc.">
        <title>Complete Genome of 'Candidatus Phytoplasma rubi' RS, a Phytopathogenic Bacterium Associated with Rubus Stunt Disease.</title>
        <authorList>
            <person name="Duckeck D."/>
            <person name="Zubert C."/>
            <person name="Bohm J.W."/>
            <person name="Carminati G."/>
            <person name="Schneider B."/>
            <person name="Kube M."/>
        </authorList>
    </citation>
    <scope>NUCLEOTIDE SEQUENCE [LARGE SCALE GENOMIC DNA]</scope>
    <source>
        <strain evidence="2 3">RS</strain>
    </source>
</reference>
<feature type="transmembrane region" description="Helical" evidence="1">
    <location>
        <begin position="15"/>
        <end position="38"/>
    </location>
</feature>
<proteinExistence type="predicted"/>
<sequence>MDFSWLFSWDNCKIFISYFAGLISGFIFFSLLYLFSILRNFNKNIYKTENTNDKLSNEDMNKLIKDKQEIFQKDIKKKPDDYISFLLINCKNLILEVSSTFYPESDFPYLELNIKESLALIHYVHDRLDSLFNKKIIFYFKKMTLRQIFVLKQKLVDQKYVHKYRKTRKIYNVFSNTLNLLNPFHWVKITFMKIFYNKIIVKIGCSIITIMGEEIYKVYSKKIFETQNIDDILKELEQEIKNTNK</sequence>
<evidence type="ECO:0000313" key="3">
    <source>
        <dbReference type="Proteomes" id="UP001164727"/>
    </source>
</evidence>
<gene>
    <name evidence="2" type="ORF">RS022_08180</name>
</gene>
<organism evidence="2 3">
    <name type="scientific">Candidatus Phytoplasma rubi</name>
    <dbReference type="NCBI Taxonomy" id="399025"/>
    <lineage>
        <taxon>Bacteria</taxon>
        <taxon>Bacillati</taxon>
        <taxon>Mycoplasmatota</taxon>
        <taxon>Mollicutes</taxon>
        <taxon>Acholeplasmatales</taxon>
        <taxon>Acholeplasmataceae</taxon>
        <taxon>Candidatus Phytoplasma</taxon>
        <taxon>16SrV (Elm yellows group)</taxon>
    </lineage>
</organism>
<evidence type="ECO:0000256" key="1">
    <source>
        <dbReference type="SAM" id="Phobius"/>
    </source>
</evidence>
<evidence type="ECO:0000313" key="2">
    <source>
        <dbReference type="EMBL" id="WAN63617.1"/>
    </source>
</evidence>
<keyword evidence="3" id="KW-1185">Reference proteome</keyword>
<dbReference type="EMBL" id="CP114006">
    <property type="protein sequence ID" value="WAN63617.1"/>
    <property type="molecule type" value="Genomic_DNA"/>
</dbReference>
<accession>A0ABY7BSL4</accession>
<keyword evidence="1" id="KW-0812">Transmembrane</keyword>